<feature type="transmembrane region" description="Helical" evidence="3">
    <location>
        <begin position="139"/>
        <end position="159"/>
    </location>
</feature>
<proteinExistence type="inferred from homology"/>
<reference evidence="4 5" key="1">
    <citation type="submission" date="2013-11" db="EMBL/GenBank/DDBJ databases">
        <title>Draft genome of the bovine lungworm Dictyocaulus viviparus.</title>
        <authorList>
            <person name="Mitreva M."/>
        </authorList>
    </citation>
    <scope>NUCLEOTIDE SEQUENCE [LARGE SCALE GENOMIC DNA]</scope>
    <source>
        <strain evidence="4 5">HannoverDv2000</strain>
    </source>
</reference>
<dbReference type="Proteomes" id="UP000053766">
    <property type="component" value="Unassembled WGS sequence"/>
</dbReference>
<keyword evidence="3" id="KW-0812">Transmembrane</keyword>
<protein>
    <submittedName>
        <fullName evidence="4">Uncharacterized protein</fullName>
    </submittedName>
</protein>
<dbReference type="STRING" id="29172.A0A0D8Y1R4"/>
<dbReference type="GO" id="GO:0017111">
    <property type="term" value="F:ribonucleoside triphosphate phosphatase activity"/>
    <property type="evidence" value="ECO:0007669"/>
    <property type="project" value="TreeGrafter"/>
</dbReference>
<keyword evidence="3" id="KW-1133">Transmembrane helix</keyword>
<dbReference type="PANTHER" id="PTHR11782">
    <property type="entry name" value="ADENOSINE/GUANOSINE DIPHOSPHATASE"/>
    <property type="match status" value="1"/>
</dbReference>
<keyword evidence="3" id="KW-0472">Membrane</keyword>
<dbReference type="EMBL" id="KN716218">
    <property type="protein sequence ID" value="KJH49989.1"/>
    <property type="molecule type" value="Genomic_DNA"/>
</dbReference>
<comment type="similarity">
    <text evidence="1">Belongs to the GDA1/CD39 NTPase family.</text>
</comment>
<dbReference type="GO" id="GO:0006256">
    <property type="term" value="P:UDP catabolic process"/>
    <property type="evidence" value="ECO:0007669"/>
    <property type="project" value="TreeGrafter"/>
</dbReference>
<gene>
    <name evidence="4" type="ORF">DICVIV_03862</name>
</gene>
<dbReference type="GO" id="GO:0005794">
    <property type="term" value="C:Golgi apparatus"/>
    <property type="evidence" value="ECO:0007669"/>
    <property type="project" value="TreeGrafter"/>
</dbReference>
<name>A0A0D8Y1R4_DICVI</name>
<evidence type="ECO:0000256" key="2">
    <source>
        <dbReference type="ARBA" id="ARBA00022801"/>
    </source>
</evidence>
<evidence type="ECO:0000256" key="3">
    <source>
        <dbReference type="SAM" id="Phobius"/>
    </source>
</evidence>
<reference evidence="5" key="2">
    <citation type="journal article" date="2016" name="Sci. Rep.">
        <title>Dictyocaulus viviparus genome, variome and transcriptome elucidate lungworm biology and support future intervention.</title>
        <authorList>
            <person name="McNulty S.N."/>
            <person name="Strube C."/>
            <person name="Rosa B.A."/>
            <person name="Martin J.C."/>
            <person name="Tyagi R."/>
            <person name="Choi Y.J."/>
            <person name="Wang Q."/>
            <person name="Hallsworth Pepin K."/>
            <person name="Zhang X."/>
            <person name="Ozersky P."/>
            <person name="Wilson R.K."/>
            <person name="Sternberg P.W."/>
            <person name="Gasser R.B."/>
            <person name="Mitreva M."/>
        </authorList>
    </citation>
    <scope>NUCLEOTIDE SEQUENCE [LARGE SCALE GENOMIC DNA]</scope>
    <source>
        <strain evidence="5">HannoverDv2000</strain>
    </source>
</reference>
<dbReference type="GO" id="GO:0045134">
    <property type="term" value="F:UDP phosphatase activity"/>
    <property type="evidence" value="ECO:0007669"/>
    <property type="project" value="TreeGrafter"/>
</dbReference>
<keyword evidence="5" id="KW-1185">Reference proteome</keyword>
<dbReference type="GO" id="GO:0016020">
    <property type="term" value="C:membrane"/>
    <property type="evidence" value="ECO:0007669"/>
    <property type="project" value="TreeGrafter"/>
</dbReference>
<dbReference type="GO" id="GO:0046036">
    <property type="term" value="P:CTP metabolic process"/>
    <property type="evidence" value="ECO:0007669"/>
    <property type="project" value="TreeGrafter"/>
</dbReference>
<sequence length="196" mass="22562">MKLYGFSEYWYSLDEVLSLGGNYNYTVISGKSKHFCSQRWSAIQVGAAVRRKLYRKANDERLKSQCFKSAWITAVLHDGFHVDREHNNFQSASNIAGQEVQWALGAMIYHMRYFPLRNSASNQFISRHAYDSSLPSASALWILVLAMLTMCGLFTVVILKEDISVGMRRNRSFWTYMMINSNDTSSYSSLRSIRYG</sequence>
<accession>A0A0D8Y1R4</accession>
<dbReference type="Gene3D" id="3.30.420.150">
    <property type="entry name" value="Exopolyphosphatase. Domain 2"/>
    <property type="match status" value="1"/>
</dbReference>
<evidence type="ECO:0000313" key="5">
    <source>
        <dbReference type="Proteomes" id="UP000053766"/>
    </source>
</evidence>
<evidence type="ECO:0000256" key="1">
    <source>
        <dbReference type="ARBA" id="ARBA00009283"/>
    </source>
</evidence>
<dbReference type="InterPro" id="IPR000407">
    <property type="entry name" value="GDA1_CD39_NTPase"/>
</dbReference>
<dbReference type="PANTHER" id="PTHR11782:SF121">
    <property type="entry name" value="NUCLEOSIDE-DIPHOSPHATASE MIG-23"/>
    <property type="match status" value="1"/>
</dbReference>
<organism evidence="4 5">
    <name type="scientific">Dictyocaulus viviparus</name>
    <name type="common">Bovine lungworm</name>
    <dbReference type="NCBI Taxonomy" id="29172"/>
    <lineage>
        <taxon>Eukaryota</taxon>
        <taxon>Metazoa</taxon>
        <taxon>Ecdysozoa</taxon>
        <taxon>Nematoda</taxon>
        <taxon>Chromadorea</taxon>
        <taxon>Rhabditida</taxon>
        <taxon>Rhabditina</taxon>
        <taxon>Rhabditomorpha</taxon>
        <taxon>Strongyloidea</taxon>
        <taxon>Metastrongylidae</taxon>
        <taxon>Dictyocaulus</taxon>
    </lineage>
</organism>
<keyword evidence="2" id="KW-0378">Hydrolase</keyword>
<evidence type="ECO:0000313" key="4">
    <source>
        <dbReference type="EMBL" id="KJH49989.1"/>
    </source>
</evidence>
<dbReference type="AlphaFoldDB" id="A0A0D8Y1R4"/>
<dbReference type="OrthoDB" id="6372431at2759"/>
<dbReference type="GO" id="GO:0004382">
    <property type="term" value="F:GDP phosphatase activity"/>
    <property type="evidence" value="ECO:0007669"/>
    <property type="project" value="TreeGrafter"/>
</dbReference>
<dbReference type="Pfam" id="PF01150">
    <property type="entry name" value="GDA1_CD39"/>
    <property type="match status" value="1"/>
</dbReference>